<dbReference type="PROSITE" id="PS51257">
    <property type="entry name" value="PROKAR_LIPOPROTEIN"/>
    <property type="match status" value="1"/>
</dbReference>
<comment type="caution">
    <text evidence="2">The sequence shown here is derived from an EMBL/GenBank/DDBJ whole genome shotgun (WGS) entry which is preliminary data.</text>
</comment>
<evidence type="ECO:0000313" key="2">
    <source>
        <dbReference type="EMBL" id="NOT34589.1"/>
    </source>
</evidence>
<reference evidence="2 3" key="1">
    <citation type="submission" date="2020-04" db="EMBL/GenBank/DDBJ databases">
        <title>Metagenomic profiling of ammonia- and methane-oxidizing microorganisms in a Dutch drinking water treatment plant.</title>
        <authorList>
            <person name="Poghosyan L."/>
            <person name="Leucker S."/>
        </authorList>
    </citation>
    <scope>NUCLEOTIDE SEQUENCE [LARGE SCALE GENOMIC DNA]</scope>
    <source>
        <strain evidence="2">S-RSF-IL-03</strain>
    </source>
</reference>
<dbReference type="Proteomes" id="UP000580839">
    <property type="component" value="Unassembled WGS sequence"/>
</dbReference>
<accession>A0A849SZS8</accession>
<name>A0A849SZS8_UNCEI</name>
<dbReference type="EMBL" id="JABFRW010000132">
    <property type="protein sequence ID" value="NOT34589.1"/>
    <property type="molecule type" value="Genomic_DNA"/>
</dbReference>
<organism evidence="2 3">
    <name type="scientific">Eiseniibacteriota bacterium</name>
    <dbReference type="NCBI Taxonomy" id="2212470"/>
    <lineage>
        <taxon>Bacteria</taxon>
        <taxon>Candidatus Eiseniibacteriota</taxon>
    </lineage>
</organism>
<dbReference type="Gene3D" id="1.25.40.10">
    <property type="entry name" value="Tetratricopeptide repeat domain"/>
    <property type="match status" value="2"/>
</dbReference>
<keyword evidence="1" id="KW-0732">Signal</keyword>
<evidence type="ECO:0008006" key="4">
    <source>
        <dbReference type="Google" id="ProtNLM"/>
    </source>
</evidence>
<feature type="chain" id="PRO_5032371179" description="Tetratricopeptide repeat protein" evidence="1">
    <location>
        <begin position="38"/>
        <end position="575"/>
    </location>
</feature>
<evidence type="ECO:0000256" key="1">
    <source>
        <dbReference type="SAM" id="SignalP"/>
    </source>
</evidence>
<sequence length="575" mass="62996">MTIAPRTRGVRSPRALGPIGFAFAACLGLAVPQLAHAADAPDAARVQRGERLPGRVLESQMLVFENVIEYPRGRSQKPYAPLDDAFAERLGRVRLLYQQAHWAAARDTLGRLLAARPHQPLVLAELAAVHAARNDWRAIEQLGRAERMATHDSLLLAGEYADALERLGRPREAAQVMLEAWIVAPDLEPWAFPSLRRLARDARGVALMRDVALAQPRRPDLARGAARIAWDAGDARTALAVLAAVEDQGEGTPLRWSVAEEMLFSRTAADSSGAIELMLDLAGDARRNEAHRLAAARGARSVAERRAGAAALAPRLTRALREVPVSHWGGDLALGLARDLRAAGLKDEARQLLADAGTAAGDDPALALERAMESLRDRVDERSLNGLEQIARSSPEAGFQFAEALFFAGRPDSALAWYTRASQDPGASVTGASLERMYLIEDADPRTALPALGRLAWQEWRGEPKQALALADSLYRVLPRMGLWAHTALALARLREATGEGRAALEPLLALADSIPADRLASIARQRAGDVLRHWYNDDRRALEQYEECLARYPRAWNAPEVRRQVQAIRKEKRF</sequence>
<dbReference type="AlphaFoldDB" id="A0A849SZS8"/>
<evidence type="ECO:0000313" key="3">
    <source>
        <dbReference type="Proteomes" id="UP000580839"/>
    </source>
</evidence>
<protein>
    <recommendedName>
        <fullName evidence="4">Tetratricopeptide repeat protein</fullName>
    </recommendedName>
</protein>
<dbReference type="InterPro" id="IPR011990">
    <property type="entry name" value="TPR-like_helical_dom_sf"/>
</dbReference>
<proteinExistence type="predicted"/>
<feature type="signal peptide" evidence="1">
    <location>
        <begin position="1"/>
        <end position="37"/>
    </location>
</feature>
<gene>
    <name evidence="2" type="ORF">HOP12_10510</name>
</gene>